<gene>
    <name evidence="11" type="ORF">AB852_02090</name>
</gene>
<organism evidence="11 12">
    <name type="scientific">Streptomyces uncialis</name>
    <dbReference type="NCBI Taxonomy" id="1048205"/>
    <lineage>
        <taxon>Bacteria</taxon>
        <taxon>Bacillati</taxon>
        <taxon>Actinomycetota</taxon>
        <taxon>Actinomycetes</taxon>
        <taxon>Kitasatosporales</taxon>
        <taxon>Streptomycetaceae</taxon>
        <taxon>Streptomyces</taxon>
    </lineage>
</organism>
<dbReference type="GO" id="GO:0006352">
    <property type="term" value="P:DNA-templated transcription initiation"/>
    <property type="evidence" value="ECO:0007669"/>
    <property type="project" value="InterPro"/>
</dbReference>
<keyword evidence="6 7" id="KW-0804">Transcription</keyword>
<comment type="caution">
    <text evidence="11">The sequence shown here is derived from an EMBL/GenBank/DDBJ whole genome shotgun (WGS) entry which is preliminary data.</text>
</comment>
<dbReference type="InterPro" id="IPR032710">
    <property type="entry name" value="NTF2-like_dom_sf"/>
</dbReference>
<sequence>MTPETDVPQAAAAPQPDLAARAERHRGELRVHCYRMVGSYSDAEDLVQETLIRAWRKREQLTDPQRLRAWLYRIATRVCLDFLGGPARSREVVTADSVIAEVRWLEPYPDSLLDGAIARETIELAYLAAIQHLPPRQRAVLILRDVLGFPAEETATALEMSVAAVKSGLQRARATLRTRLPERRADWGPATGPSAAERETLRAYVRASQRADLSALTALLRADARQTMPPASLVYEGRAAILDLWGPVLEGSARWGEWRSVEITVNRQPGAVNYVRAPRDDVFRAVNIDVLRIEDGLVAEITTFGPEILPALELPLTM</sequence>
<keyword evidence="4 7" id="KW-0731">Sigma factor</keyword>
<comment type="similarity">
    <text evidence="1 7">Belongs to the sigma-70 factor family. ECF subfamily.</text>
</comment>
<evidence type="ECO:0000256" key="2">
    <source>
        <dbReference type="ARBA" id="ARBA00011344"/>
    </source>
</evidence>
<name>A0A1Q4VCR1_9ACTN</name>
<dbReference type="Proteomes" id="UP000186455">
    <property type="component" value="Unassembled WGS sequence"/>
</dbReference>
<keyword evidence="3 7" id="KW-0805">Transcription regulation</keyword>
<dbReference type="SUPFAM" id="SSF88946">
    <property type="entry name" value="Sigma2 domain of RNA polymerase sigma factors"/>
    <property type="match status" value="1"/>
</dbReference>
<dbReference type="Pfam" id="PF04542">
    <property type="entry name" value="Sigma70_r2"/>
    <property type="match status" value="1"/>
</dbReference>
<keyword evidence="12" id="KW-1185">Reference proteome</keyword>
<dbReference type="PANTHER" id="PTHR43133">
    <property type="entry name" value="RNA POLYMERASE ECF-TYPE SIGMA FACTO"/>
    <property type="match status" value="1"/>
</dbReference>
<dbReference type="InterPro" id="IPR039425">
    <property type="entry name" value="RNA_pol_sigma-70-like"/>
</dbReference>
<dbReference type="AlphaFoldDB" id="A0A1Q4VCR1"/>
<dbReference type="NCBIfam" id="TIGR02960">
    <property type="entry name" value="SigX5"/>
    <property type="match status" value="1"/>
</dbReference>
<dbReference type="InterPro" id="IPR013325">
    <property type="entry name" value="RNA_pol_sigma_r2"/>
</dbReference>
<dbReference type="GO" id="GO:0003677">
    <property type="term" value="F:DNA binding"/>
    <property type="evidence" value="ECO:0007669"/>
    <property type="project" value="UniProtKB-KW"/>
</dbReference>
<dbReference type="PANTHER" id="PTHR43133:SF65">
    <property type="entry name" value="ECF RNA POLYMERASE SIGMA FACTOR SIGG"/>
    <property type="match status" value="1"/>
</dbReference>
<evidence type="ECO:0000256" key="5">
    <source>
        <dbReference type="ARBA" id="ARBA00023125"/>
    </source>
</evidence>
<dbReference type="InterPro" id="IPR014284">
    <property type="entry name" value="RNA_pol_sigma-70_dom"/>
</dbReference>
<dbReference type="CDD" id="cd06171">
    <property type="entry name" value="Sigma70_r4"/>
    <property type="match status" value="1"/>
</dbReference>
<dbReference type="Gene3D" id="3.10.450.50">
    <property type="match status" value="1"/>
</dbReference>
<dbReference type="Pfam" id="PF12680">
    <property type="entry name" value="SnoaL_2"/>
    <property type="match status" value="1"/>
</dbReference>
<dbReference type="InterPro" id="IPR013324">
    <property type="entry name" value="RNA_pol_sigma_r3/r4-like"/>
</dbReference>
<dbReference type="NCBIfam" id="NF006089">
    <property type="entry name" value="PRK08241.1"/>
    <property type="match status" value="1"/>
</dbReference>
<dbReference type="GO" id="GO:0006950">
    <property type="term" value="P:response to stress"/>
    <property type="evidence" value="ECO:0007669"/>
    <property type="project" value="UniProtKB-ARBA"/>
</dbReference>
<feature type="domain" description="SnoaL-like" evidence="10">
    <location>
        <begin position="202"/>
        <end position="301"/>
    </location>
</feature>
<evidence type="ECO:0000256" key="4">
    <source>
        <dbReference type="ARBA" id="ARBA00023082"/>
    </source>
</evidence>
<dbReference type="GO" id="GO:0016987">
    <property type="term" value="F:sigma factor activity"/>
    <property type="evidence" value="ECO:0007669"/>
    <property type="project" value="UniProtKB-KW"/>
</dbReference>
<accession>A0A1Q4VCR1</accession>
<dbReference type="RefSeq" id="WP_073782975.1">
    <property type="nucleotide sequence ID" value="NZ_CP109290.1"/>
</dbReference>
<dbReference type="InterPro" id="IPR014305">
    <property type="entry name" value="RNA_pol_sigma-G_actinobac"/>
</dbReference>
<dbReference type="InterPro" id="IPR000838">
    <property type="entry name" value="RNA_pol_sigma70_ECF_CS"/>
</dbReference>
<dbReference type="PROSITE" id="PS01063">
    <property type="entry name" value="SIGMA70_ECF"/>
    <property type="match status" value="1"/>
</dbReference>
<dbReference type="InterPro" id="IPR007627">
    <property type="entry name" value="RNA_pol_sigma70_r2"/>
</dbReference>
<evidence type="ECO:0000313" key="11">
    <source>
        <dbReference type="EMBL" id="OKH95608.1"/>
    </source>
</evidence>
<dbReference type="STRING" id="1048205.AB852_02090"/>
<dbReference type="NCBIfam" id="TIGR02937">
    <property type="entry name" value="sigma70-ECF"/>
    <property type="match status" value="1"/>
</dbReference>
<evidence type="ECO:0000259" key="9">
    <source>
        <dbReference type="Pfam" id="PF08281"/>
    </source>
</evidence>
<dbReference type="EMBL" id="LFBV01000001">
    <property type="protein sequence ID" value="OKH95608.1"/>
    <property type="molecule type" value="Genomic_DNA"/>
</dbReference>
<evidence type="ECO:0000313" key="12">
    <source>
        <dbReference type="Proteomes" id="UP000186455"/>
    </source>
</evidence>
<feature type="domain" description="RNA polymerase sigma factor 70 region 4 type 2" evidence="9">
    <location>
        <begin position="125"/>
        <end position="176"/>
    </location>
</feature>
<evidence type="ECO:0000259" key="10">
    <source>
        <dbReference type="Pfam" id="PF12680"/>
    </source>
</evidence>
<dbReference type="SUPFAM" id="SSF88659">
    <property type="entry name" value="Sigma3 and sigma4 domains of RNA polymerase sigma factors"/>
    <property type="match status" value="1"/>
</dbReference>
<dbReference type="InterPro" id="IPR037401">
    <property type="entry name" value="SnoaL-like"/>
</dbReference>
<evidence type="ECO:0000256" key="1">
    <source>
        <dbReference type="ARBA" id="ARBA00010641"/>
    </source>
</evidence>
<protein>
    <recommendedName>
        <fullName evidence="7">RNA polymerase sigma factor</fullName>
    </recommendedName>
</protein>
<dbReference type="SUPFAM" id="SSF54427">
    <property type="entry name" value="NTF2-like"/>
    <property type="match status" value="1"/>
</dbReference>
<dbReference type="Gene3D" id="1.10.10.10">
    <property type="entry name" value="Winged helix-like DNA-binding domain superfamily/Winged helix DNA-binding domain"/>
    <property type="match status" value="1"/>
</dbReference>
<reference evidence="11 12" key="1">
    <citation type="submission" date="2015-06" db="EMBL/GenBank/DDBJ databases">
        <title>Cloning and characterization of the uncialamcin biosynthetic gene cluster.</title>
        <authorList>
            <person name="Yan X."/>
            <person name="Huang T."/>
            <person name="Ge H."/>
            <person name="Shen B."/>
        </authorList>
    </citation>
    <scope>NUCLEOTIDE SEQUENCE [LARGE SCALE GENOMIC DNA]</scope>
    <source>
        <strain evidence="11 12">DCA2648</strain>
    </source>
</reference>
<keyword evidence="5 7" id="KW-0238">DNA-binding</keyword>
<dbReference type="InterPro" id="IPR036388">
    <property type="entry name" value="WH-like_DNA-bd_sf"/>
</dbReference>
<evidence type="ECO:0000259" key="8">
    <source>
        <dbReference type="Pfam" id="PF04542"/>
    </source>
</evidence>
<evidence type="ECO:0000256" key="7">
    <source>
        <dbReference type="RuleBase" id="RU000716"/>
    </source>
</evidence>
<comment type="subunit">
    <text evidence="2">Interacts transiently with the RNA polymerase catalytic core formed by RpoA, RpoB, RpoC and RpoZ (2 alpha, 1 beta, 1 beta' and 1 omega subunit) to form the RNA polymerase holoenzyme that can initiate transcription.</text>
</comment>
<evidence type="ECO:0000256" key="6">
    <source>
        <dbReference type="ARBA" id="ARBA00023163"/>
    </source>
</evidence>
<evidence type="ECO:0000256" key="3">
    <source>
        <dbReference type="ARBA" id="ARBA00023015"/>
    </source>
</evidence>
<dbReference type="InterPro" id="IPR013249">
    <property type="entry name" value="RNA_pol_sigma70_r4_t2"/>
</dbReference>
<feature type="domain" description="RNA polymerase sigma-70 region 2" evidence="8">
    <location>
        <begin position="23"/>
        <end position="83"/>
    </location>
</feature>
<dbReference type="Pfam" id="PF08281">
    <property type="entry name" value="Sigma70_r4_2"/>
    <property type="match status" value="1"/>
</dbReference>
<proteinExistence type="inferred from homology"/>
<dbReference type="Gene3D" id="1.10.1740.10">
    <property type="match status" value="1"/>
</dbReference>